<evidence type="ECO:0000313" key="1">
    <source>
        <dbReference type="EnsemblPlants" id="AVESA.00010b.r2.2DG0386340.1.CDS.1"/>
    </source>
</evidence>
<organism evidence="1 2">
    <name type="scientific">Avena sativa</name>
    <name type="common">Oat</name>
    <dbReference type="NCBI Taxonomy" id="4498"/>
    <lineage>
        <taxon>Eukaryota</taxon>
        <taxon>Viridiplantae</taxon>
        <taxon>Streptophyta</taxon>
        <taxon>Embryophyta</taxon>
        <taxon>Tracheophyta</taxon>
        <taxon>Spermatophyta</taxon>
        <taxon>Magnoliopsida</taxon>
        <taxon>Liliopsida</taxon>
        <taxon>Poales</taxon>
        <taxon>Poaceae</taxon>
        <taxon>BOP clade</taxon>
        <taxon>Pooideae</taxon>
        <taxon>Poodae</taxon>
        <taxon>Poeae</taxon>
        <taxon>Poeae Chloroplast Group 1 (Aveneae type)</taxon>
        <taxon>Aveninae</taxon>
        <taxon>Avena</taxon>
    </lineage>
</organism>
<reference evidence="1" key="2">
    <citation type="submission" date="2025-09" db="UniProtKB">
        <authorList>
            <consortium name="EnsemblPlants"/>
        </authorList>
    </citation>
    <scope>IDENTIFICATION</scope>
</reference>
<sequence length="225" mass="24989">MGCCACEMGACFHPITQYFKDVYSNYLQPIVKNQFVQFFIIYVFPIVEFFIPISVTSFLLLIILRPSNVVPRVEAAVVSRFSLNNATSTLGYDIAVELSFHNRKYLDAKYLDLMAVASYGGTRLGPTVDVLPIFVQRSNATNVVHAVFQGAAVHLDPPAAKVYEKEAADGEFNVLLTVATTFMYDVFIKKVVYYYDHECYIQFPAPNGGGASMLTPGAFCNAIAR</sequence>
<protein>
    <submittedName>
        <fullName evidence="1">Uncharacterized protein</fullName>
    </submittedName>
</protein>
<dbReference type="Proteomes" id="UP001732700">
    <property type="component" value="Chromosome 2D"/>
</dbReference>
<keyword evidence="2" id="KW-1185">Reference proteome</keyword>
<name>A0ACD5V755_AVESA</name>
<dbReference type="EnsemblPlants" id="AVESA.00010b.r2.2DG0386340.1">
    <property type="protein sequence ID" value="AVESA.00010b.r2.2DG0386340.1.CDS.1"/>
    <property type="gene ID" value="AVESA.00010b.r2.2DG0386340"/>
</dbReference>
<proteinExistence type="predicted"/>
<accession>A0ACD5V755</accession>
<evidence type="ECO:0000313" key="2">
    <source>
        <dbReference type="Proteomes" id="UP001732700"/>
    </source>
</evidence>
<reference evidence="1" key="1">
    <citation type="submission" date="2021-05" db="EMBL/GenBank/DDBJ databases">
        <authorList>
            <person name="Scholz U."/>
            <person name="Mascher M."/>
            <person name="Fiebig A."/>
        </authorList>
    </citation>
    <scope>NUCLEOTIDE SEQUENCE [LARGE SCALE GENOMIC DNA]</scope>
</reference>